<dbReference type="InterPro" id="IPR002491">
    <property type="entry name" value="ABC_transptr_periplasmic_BD"/>
</dbReference>
<dbReference type="PROSITE" id="PS50983">
    <property type="entry name" value="FE_B12_PBP"/>
    <property type="match status" value="1"/>
</dbReference>
<dbReference type="EMBL" id="CP081295">
    <property type="protein sequence ID" value="QZD89413.1"/>
    <property type="molecule type" value="Genomic_DNA"/>
</dbReference>
<proteinExistence type="predicted"/>
<dbReference type="RefSeq" id="WP_221424896.1">
    <property type="nucleotide sequence ID" value="NZ_CP081295.1"/>
</dbReference>
<dbReference type="Pfam" id="PF01497">
    <property type="entry name" value="Peripla_BP_2"/>
    <property type="match status" value="1"/>
</dbReference>
<evidence type="ECO:0000259" key="1">
    <source>
        <dbReference type="PROSITE" id="PS50983"/>
    </source>
</evidence>
<evidence type="ECO:0000313" key="2">
    <source>
        <dbReference type="EMBL" id="QZD89413.1"/>
    </source>
</evidence>
<reference evidence="2 3" key="1">
    <citation type="submission" date="2021-08" db="EMBL/GenBank/DDBJ databases">
        <title>Comparative Genomics Analysis of the Genus Qipengyuania Reveals Extensive Genetic Diversity and Metabolic Versatility, Including the Description of Fifteen Novel Species.</title>
        <authorList>
            <person name="Liu Y."/>
        </authorList>
    </citation>
    <scope>NUCLEOTIDE SEQUENCE [LARGE SCALE GENOMIC DNA]</scope>
    <source>
        <strain evidence="2 3">1NDH13</strain>
    </source>
</reference>
<sequence length="269" mass="28077">MIRFLPLLALALAGCGEGARGPVEAAGPTIVSLNPCTDAILAEVAAPGQLLAISHYSEDPSSSSMTPQDAARYRATGGTVEEVLALDPDVVVASTFLAPATRAALEDLGLRVVTFGGTATVEDSFAQVRELAALAGYPAAGERLVEEIETALAEAEGQGDPVEAALWQPGGIVPGEASLVSDLLRRTGFSSYSAARGMAQADYLSLEQVVADPPQVLFVAGSESGQRHPVLAEVEGMRQESFDTRLLYCGGPTILRAVRFVHSVRERVS</sequence>
<dbReference type="PANTHER" id="PTHR30535">
    <property type="entry name" value="VITAMIN B12-BINDING PROTEIN"/>
    <property type="match status" value="1"/>
</dbReference>
<organism evidence="2 3">
    <name type="scientific">Qipengyuania aurantiaca</name>
    <dbReference type="NCBI Taxonomy" id="2867233"/>
    <lineage>
        <taxon>Bacteria</taxon>
        <taxon>Pseudomonadati</taxon>
        <taxon>Pseudomonadota</taxon>
        <taxon>Alphaproteobacteria</taxon>
        <taxon>Sphingomonadales</taxon>
        <taxon>Erythrobacteraceae</taxon>
        <taxon>Qipengyuania</taxon>
    </lineage>
</organism>
<dbReference type="PANTHER" id="PTHR30535:SF34">
    <property type="entry name" value="MOLYBDATE-BINDING PROTEIN MOLA"/>
    <property type="match status" value="1"/>
</dbReference>
<dbReference type="SUPFAM" id="SSF53807">
    <property type="entry name" value="Helical backbone' metal receptor"/>
    <property type="match status" value="1"/>
</dbReference>
<accession>A0ABX8ZP35</accession>
<dbReference type="PROSITE" id="PS51257">
    <property type="entry name" value="PROKAR_LIPOPROTEIN"/>
    <property type="match status" value="1"/>
</dbReference>
<gene>
    <name evidence="2" type="ORF">K3148_11400</name>
</gene>
<dbReference type="InterPro" id="IPR050902">
    <property type="entry name" value="ABC_Transporter_SBP"/>
</dbReference>
<dbReference type="Proteomes" id="UP000824281">
    <property type="component" value="Chromosome"/>
</dbReference>
<dbReference type="Gene3D" id="3.40.50.1980">
    <property type="entry name" value="Nitrogenase molybdenum iron protein domain"/>
    <property type="match status" value="2"/>
</dbReference>
<name>A0ABX8ZP35_9SPHN</name>
<feature type="domain" description="Fe/B12 periplasmic-binding" evidence="1">
    <location>
        <begin position="29"/>
        <end position="269"/>
    </location>
</feature>
<evidence type="ECO:0000313" key="3">
    <source>
        <dbReference type="Proteomes" id="UP000824281"/>
    </source>
</evidence>
<keyword evidence="3" id="KW-1185">Reference proteome</keyword>
<protein>
    <submittedName>
        <fullName evidence="2">ABC transporter substrate-binding protein</fullName>
    </submittedName>
</protein>